<dbReference type="InterPro" id="IPR003738">
    <property type="entry name" value="SRAP"/>
</dbReference>
<dbReference type="GO" id="GO:0003697">
    <property type="term" value="F:single-stranded DNA binding"/>
    <property type="evidence" value="ECO:0007669"/>
    <property type="project" value="InterPro"/>
</dbReference>
<dbReference type="GO" id="GO:0106300">
    <property type="term" value="P:protein-DNA covalent cross-linking repair"/>
    <property type="evidence" value="ECO:0007669"/>
    <property type="project" value="InterPro"/>
</dbReference>
<name>A0A480ATI4_9BURK</name>
<keyword evidence="3" id="KW-0227">DNA damage</keyword>
<dbReference type="GO" id="GO:0006508">
    <property type="term" value="P:proteolysis"/>
    <property type="evidence" value="ECO:0007669"/>
    <property type="project" value="UniProtKB-KW"/>
</dbReference>
<dbReference type="AlphaFoldDB" id="A0A480ATI4"/>
<keyword evidence="7" id="KW-0456">Lyase</keyword>
<dbReference type="PANTHER" id="PTHR13604">
    <property type="entry name" value="DC12-RELATED"/>
    <property type="match status" value="1"/>
</dbReference>
<keyword evidence="4 8" id="KW-0378">Hydrolase</keyword>
<evidence type="ECO:0000256" key="1">
    <source>
        <dbReference type="ARBA" id="ARBA00008136"/>
    </source>
</evidence>
<dbReference type="GO" id="GO:0008233">
    <property type="term" value="F:peptidase activity"/>
    <property type="evidence" value="ECO:0007669"/>
    <property type="project" value="UniProtKB-KW"/>
</dbReference>
<evidence type="ECO:0000313" key="9">
    <source>
        <dbReference type="EMBL" id="GCL64266.1"/>
    </source>
</evidence>
<evidence type="ECO:0000256" key="2">
    <source>
        <dbReference type="ARBA" id="ARBA00022670"/>
    </source>
</evidence>
<evidence type="ECO:0000256" key="8">
    <source>
        <dbReference type="RuleBase" id="RU364100"/>
    </source>
</evidence>
<evidence type="ECO:0000256" key="6">
    <source>
        <dbReference type="ARBA" id="ARBA00023125"/>
    </source>
</evidence>
<reference evidence="10" key="1">
    <citation type="submission" date="2019-03" db="EMBL/GenBank/DDBJ databases">
        <title>Aquabacterium pictum sp.nov., the first bacteriochlorophyll a-containing freshwater bacterium in the genus Aquabacterium of the class Betaproteobacteria.</title>
        <authorList>
            <person name="Hirose S."/>
            <person name="Tank M."/>
            <person name="Hara E."/>
            <person name="Tamaki H."/>
            <person name="Takaichi S."/>
            <person name="Haruta S."/>
            <person name="Hanada S."/>
        </authorList>
    </citation>
    <scope>NUCLEOTIDE SEQUENCE [LARGE SCALE GENOMIC DNA]</scope>
    <source>
        <strain evidence="10">W35</strain>
    </source>
</reference>
<proteinExistence type="inferred from homology"/>
<evidence type="ECO:0000256" key="5">
    <source>
        <dbReference type="ARBA" id="ARBA00023124"/>
    </source>
</evidence>
<gene>
    <name evidence="9" type="ORF">AQPW35_33470</name>
</gene>
<evidence type="ECO:0000256" key="3">
    <source>
        <dbReference type="ARBA" id="ARBA00022763"/>
    </source>
</evidence>
<keyword evidence="6" id="KW-0238">DNA-binding</keyword>
<dbReference type="RefSeq" id="WP_137733984.1">
    <property type="nucleotide sequence ID" value="NZ_BJCL01000008.1"/>
</dbReference>
<sequence length="235" mass="25484">MCGRYVVAYDPQTLVSGFSLTRIQPFGPRFNIAPQSDVPVVYETKEGERIAETMRWGLVPHWAKDPALGAKLNNARSEGMAEKPSFRQAVRRRRCILPASGFYEWQPVTGPDGKPAKQPHYISPVDAPFFAMAGLFEAWRAPAAEGADAGDWLLTCCVITTAANALMAPIHDRMPVMLPPAQWAAWLDRGNTDAASLAPLLQGLPEGAMQAWPVARAVGRSSAEGPDLILPLPPA</sequence>
<protein>
    <recommendedName>
        <fullName evidence="8">Abasic site processing protein</fullName>
        <ecNumber evidence="8">3.4.-.-</ecNumber>
    </recommendedName>
</protein>
<comment type="caution">
    <text evidence="9">The sequence shown here is derived from an EMBL/GenBank/DDBJ whole genome shotgun (WGS) entry which is preliminary data.</text>
</comment>
<dbReference type="PANTHER" id="PTHR13604:SF0">
    <property type="entry name" value="ABASIC SITE PROCESSING PROTEIN HMCES"/>
    <property type="match status" value="1"/>
</dbReference>
<accession>A0A480ATI4</accession>
<dbReference type="GO" id="GO:0016829">
    <property type="term" value="F:lyase activity"/>
    <property type="evidence" value="ECO:0007669"/>
    <property type="project" value="UniProtKB-KW"/>
</dbReference>
<dbReference type="Proteomes" id="UP000301751">
    <property type="component" value="Unassembled WGS sequence"/>
</dbReference>
<keyword evidence="10" id="KW-1185">Reference proteome</keyword>
<evidence type="ECO:0000256" key="4">
    <source>
        <dbReference type="ARBA" id="ARBA00022801"/>
    </source>
</evidence>
<dbReference type="EMBL" id="BJCL01000008">
    <property type="protein sequence ID" value="GCL64266.1"/>
    <property type="molecule type" value="Genomic_DNA"/>
</dbReference>
<evidence type="ECO:0000256" key="7">
    <source>
        <dbReference type="ARBA" id="ARBA00023239"/>
    </source>
</evidence>
<dbReference type="Gene3D" id="3.90.1680.10">
    <property type="entry name" value="SOS response associated peptidase-like"/>
    <property type="match status" value="1"/>
</dbReference>
<dbReference type="EC" id="3.4.-.-" evidence="8"/>
<dbReference type="Pfam" id="PF02586">
    <property type="entry name" value="SRAP"/>
    <property type="match status" value="1"/>
</dbReference>
<keyword evidence="2 8" id="KW-0645">Protease</keyword>
<dbReference type="SUPFAM" id="SSF143081">
    <property type="entry name" value="BB1717-like"/>
    <property type="match status" value="1"/>
</dbReference>
<dbReference type="InterPro" id="IPR036590">
    <property type="entry name" value="SRAP-like"/>
</dbReference>
<organism evidence="9 10">
    <name type="scientific">Pseudaquabacterium pictum</name>
    <dbReference type="NCBI Taxonomy" id="2315236"/>
    <lineage>
        <taxon>Bacteria</taxon>
        <taxon>Pseudomonadati</taxon>
        <taxon>Pseudomonadota</taxon>
        <taxon>Betaproteobacteria</taxon>
        <taxon>Burkholderiales</taxon>
        <taxon>Sphaerotilaceae</taxon>
        <taxon>Pseudaquabacterium</taxon>
    </lineage>
</organism>
<comment type="similarity">
    <text evidence="1 8">Belongs to the SOS response-associated peptidase family.</text>
</comment>
<dbReference type="OrthoDB" id="6192129at2"/>
<keyword evidence="5" id="KW-0190">Covalent protein-DNA linkage</keyword>
<evidence type="ECO:0000313" key="10">
    <source>
        <dbReference type="Proteomes" id="UP000301751"/>
    </source>
</evidence>